<evidence type="ECO:0000313" key="2">
    <source>
        <dbReference type="Proteomes" id="UP001232148"/>
    </source>
</evidence>
<evidence type="ECO:0000313" key="1">
    <source>
        <dbReference type="EMBL" id="KAK2032173.1"/>
    </source>
</evidence>
<reference evidence="1" key="1">
    <citation type="submission" date="2021-06" db="EMBL/GenBank/DDBJ databases">
        <title>Comparative genomics, transcriptomics and evolutionary studies reveal genomic signatures of adaptation to plant cell wall in hemibiotrophic fungi.</title>
        <authorList>
            <consortium name="DOE Joint Genome Institute"/>
            <person name="Baroncelli R."/>
            <person name="Diaz J.F."/>
            <person name="Benocci T."/>
            <person name="Peng M."/>
            <person name="Battaglia E."/>
            <person name="Haridas S."/>
            <person name="Andreopoulos W."/>
            <person name="Labutti K."/>
            <person name="Pangilinan J."/>
            <person name="Floch G.L."/>
            <person name="Makela M.R."/>
            <person name="Henrissat B."/>
            <person name="Grigoriev I.V."/>
            <person name="Crouch J.A."/>
            <person name="De Vries R.P."/>
            <person name="Sukno S.A."/>
            <person name="Thon M.R."/>
        </authorList>
    </citation>
    <scope>NUCLEOTIDE SEQUENCE</scope>
    <source>
        <strain evidence="1">MAFF235873</strain>
    </source>
</reference>
<dbReference type="EMBL" id="MU842833">
    <property type="protein sequence ID" value="KAK2032173.1"/>
    <property type="molecule type" value="Genomic_DNA"/>
</dbReference>
<keyword evidence="2" id="KW-1185">Reference proteome</keyword>
<gene>
    <name evidence="1" type="ORF">LX32DRAFT_218541</name>
</gene>
<dbReference type="AlphaFoldDB" id="A0AAD9M837"/>
<protein>
    <submittedName>
        <fullName evidence="1">Uncharacterized protein</fullName>
    </submittedName>
</protein>
<comment type="caution">
    <text evidence="1">The sequence shown here is derived from an EMBL/GenBank/DDBJ whole genome shotgun (WGS) entry which is preliminary data.</text>
</comment>
<organism evidence="1 2">
    <name type="scientific">Colletotrichum zoysiae</name>
    <dbReference type="NCBI Taxonomy" id="1216348"/>
    <lineage>
        <taxon>Eukaryota</taxon>
        <taxon>Fungi</taxon>
        <taxon>Dikarya</taxon>
        <taxon>Ascomycota</taxon>
        <taxon>Pezizomycotina</taxon>
        <taxon>Sordariomycetes</taxon>
        <taxon>Hypocreomycetidae</taxon>
        <taxon>Glomerellales</taxon>
        <taxon>Glomerellaceae</taxon>
        <taxon>Colletotrichum</taxon>
        <taxon>Colletotrichum graminicola species complex</taxon>
    </lineage>
</organism>
<dbReference type="Proteomes" id="UP001232148">
    <property type="component" value="Unassembled WGS sequence"/>
</dbReference>
<sequence length="321" mass="35440">MVRTVGDRHRAIHCTSQSASQPASIAHLAVQPRNGCCSNSTLLHPLTKAVSRLVVRWDKSRQLGQTQAPMRGVDGSRNTVPPLFPLNYRRQQVDDDVRRLFSTSYEHLFHLFSWQAGARKRGPRPCIPSQVPGKAAAQCQENRPGVPDAVGLTSGSLRQARAAFLIPCVGPTRSRAPWEEPVRPFGEGGCILDRISGTGDPDGPGPELRCHVVEPADGEQLPWTHAFGWRGGAINQWMCQSRLDTTARRRILDGSPFHHFGRLWSKSGQMTGWLPFLLGMIRHGAGQTAGLLCCIFRERLPIAELPRGMNRIVPPLHSSLQ</sequence>
<proteinExistence type="predicted"/>
<accession>A0AAD9M837</accession>
<name>A0AAD9M837_9PEZI</name>